<name>A0AB39TV61_9ACTN</name>
<sequence>MIPIKLATTAGIAIASLALACFASGLVSPSEPATADVVWWTTLAAALMTGINRHNNSSDDDD</sequence>
<evidence type="ECO:0008006" key="3">
    <source>
        <dbReference type="Google" id="ProtNLM"/>
    </source>
</evidence>
<dbReference type="RefSeq" id="WP_369185370.1">
    <property type="nucleotide sequence ID" value="NZ_CP163445.1"/>
</dbReference>
<feature type="chain" id="PRO_5044259582" description="Lipoprotein" evidence="1">
    <location>
        <begin position="21"/>
        <end position="62"/>
    </location>
</feature>
<evidence type="ECO:0000256" key="1">
    <source>
        <dbReference type="SAM" id="SignalP"/>
    </source>
</evidence>
<evidence type="ECO:0000313" key="2">
    <source>
        <dbReference type="EMBL" id="XDQ83193.1"/>
    </source>
</evidence>
<dbReference type="EMBL" id="CP163445">
    <property type="protein sequence ID" value="XDQ83193.1"/>
    <property type="molecule type" value="Genomic_DNA"/>
</dbReference>
<dbReference type="AlphaFoldDB" id="A0AB39TV61"/>
<gene>
    <name evidence="2" type="ORF">AB2U05_34145</name>
</gene>
<accession>A0AB39TV61</accession>
<reference evidence="2" key="1">
    <citation type="submission" date="2024-07" db="EMBL/GenBank/DDBJ databases">
        <authorList>
            <person name="Yu S.T."/>
        </authorList>
    </citation>
    <scope>NUCLEOTIDE SEQUENCE</scope>
    <source>
        <strain evidence="2">Y1</strain>
    </source>
</reference>
<feature type="signal peptide" evidence="1">
    <location>
        <begin position="1"/>
        <end position="20"/>
    </location>
</feature>
<keyword evidence="1" id="KW-0732">Signal</keyword>
<proteinExistence type="predicted"/>
<protein>
    <recommendedName>
        <fullName evidence="3">Lipoprotein</fullName>
    </recommendedName>
</protein>
<dbReference type="PROSITE" id="PS51257">
    <property type="entry name" value="PROKAR_LIPOPROTEIN"/>
    <property type="match status" value="1"/>
</dbReference>
<organism evidence="2">
    <name type="scientific">Streptomyces sp. Y1</name>
    <dbReference type="NCBI Taxonomy" id="3238634"/>
    <lineage>
        <taxon>Bacteria</taxon>
        <taxon>Bacillati</taxon>
        <taxon>Actinomycetota</taxon>
        <taxon>Actinomycetes</taxon>
        <taxon>Kitasatosporales</taxon>
        <taxon>Streptomycetaceae</taxon>
        <taxon>Streptomyces</taxon>
    </lineage>
</organism>